<gene>
    <name evidence="9" type="ORF">I8J29_21390</name>
</gene>
<evidence type="ECO:0000256" key="5">
    <source>
        <dbReference type="ARBA" id="ARBA00022692"/>
    </source>
</evidence>
<evidence type="ECO:0000256" key="1">
    <source>
        <dbReference type="ARBA" id="ARBA00004141"/>
    </source>
</evidence>
<feature type="transmembrane region" description="Helical" evidence="8">
    <location>
        <begin position="12"/>
        <end position="34"/>
    </location>
</feature>
<protein>
    <submittedName>
        <fullName evidence="9">Endospore germination permease</fullName>
    </submittedName>
</protein>
<dbReference type="Pfam" id="PF03845">
    <property type="entry name" value="Spore_permease"/>
    <property type="match status" value="1"/>
</dbReference>
<evidence type="ECO:0000256" key="6">
    <source>
        <dbReference type="ARBA" id="ARBA00022989"/>
    </source>
</evidence>
<accession>A0ABS3WES2</accession>
<keyword evidence="7 8" id="KW-0472">Membrane</keyword>
<evidence type="ECO:0000313" key="9">
    <source>
        <dbReference type="EMBL" id="MBO7746773.1"/>
    </source>
</evidence>
<comment type="similarity">
    <text evidence="2">Belongs to the amino acid-polyamine-organocation (APC) superfamily. Spore germination protein (SGP) (TC 2.A.3.9) family.</text>
</comment>
<keyword evidence="6 8" id="KW-1133">Transmembrane helix</keyword>
<dbReference type="EMBL" id="JAGGDJ010000022">
    <property type="protein sequence ID" value="MBO7746773.1"/>
    <property type="molecule type" value="Genomic_DNA"/>
</dbReference>
<evidence type="ECO:0000313" key="10">
    <source>
        <dbReference type="Proteomes" id="UP000670947"/>
    </source>
</evidence>
<evidence type="ECO:0000256" key="8">
    <source>
        <dbReference type="SAM" id="Phobius"/>
    </source>
</evidence>
<keyword evidence="3" id="KW-0813">Transport</keyword>
<dbReference type="NCBIfam" id="TIGR00912">
    <property type="entry name" value="2A0309"/>
    <property type="match status" value="1"/>
</dbReference>
<proteinExistence type="inferred from homology"/>
<evidence type="ECO:0000256" key="4">
    <source>
        <dbReference type="ARBA" id="ARBA00022544"/>
    </source>
</evidence>
<feature type="transmembrane region" description="Helical" evidence="8">
    <location>
        <begin position="73"/>
        <end position="93"/>
    </location>
</feature>
<keyword evidence="5 8" id="KW-0812">Transmembrane</keyword>
<dbReference type="PANTHER" id="PTHR34975:SF2">
    <property type="entry name" value="SPORE GERMINATION PROTEIN A2"/>
    <property type="match status" value="1"/>
</dbReference>
<feature type="transmembrane region" description="Helical" evidence="8">
    <location>
        <begin position="335"/>
        <end position="357"/>
    </location>
</feature>
<evidence type="ECO:0000256" key="2">
    <source>
        <dbReference type="ARBA" id="ARBA00007998"/>
    </source>
</evidence>
<dbReference type="PANTHER" id="PTHR34975">
    <property type="entry name" value="SPORE GERMINATION PROTEIN A2"/>
    <property type="match status" value="1"/>
</dbReference>
<dbReference type="RefSeq" id="WP_208849513.1">
    <property type="nucleotide sequence ID" value="NZ_JAGGDJ010000022.1"/>
</dbReference>
<dbReference type="InterPro" id="IPR004761">
    <property type="entry name" value="Spore_GerAB"/>
</dbReference>
<organism evidence="9 10">
    <name type="scientific">Paenibacillus artemisiicola</name>
    <dbReference type="NCBI Taxonomy" id="1172618"/>
    <lineage>
        <taxon>Bacteria</taxon>
        <taxon>Bacillati</taxon>
        <taxon>Bacillota</taxon>
        <taxon>Bacilli</taxon>
        <taxon>Bacillales</taxon>
        <taxon>Paenibacillaceae</taxon>
        <taxon>Paenibacillus</taxon>
    </lineage>
</organism>
<keyword evidence="10" id="KW-1185">Reference proteome</keyword>
<evidence type="ECO:0000256" key="3">
    <source>
        <dbReference type="ARBA" id="ARBA00022448"/>
    </source>
</evidence>
<feature type="transmembrane region" description="Helical" evidence="8">
    <location>
        <begin position="113"/>
        <end position="134"/>
    </location>
</feature>
<dbReference type="Proteomes" id="UP000670947">
    <property type="component" value="Unassembled WGS sequence"/>
</dbReference>
<feature type="transmembrane region" description="Helical" evidence="8">
    <location>
        <begin position="40"/>
        <end position="61"/>
    </location>
</feature>
<evidence type="ECO:0000256" key="7">
    <source>
        <dbReference type="ARBA" id="ARBA00023136"/>
    </source>
</evidence>
<keyword evidence="4" id="KW-0309">Germination</keyword>
<feature type="transmembrane region" description="Helical" evidence="8">
    <location>
        <begin position="217"/>
        <end position="240"/>
    </location>
</feature>
<feature type="transmembrane region" description="Helical" evidence="8">
    <location>
        <begin position="184"/>
        <end position="205"/>
    </location>
</feature>
<comment type="caution">
    <text evidence="9">The sequence shown here is derived from an EMBL/GenBank/DDBJ whole genome shotgun (WGS) entry which is preliminary data.</text>
</comment>
<reference evidence="9 10" key="1">
    <citation type="submission" date="2021-03" db="EMBL/GenBank/DDBJ databases">
        <title>Paenibacillus artemisicola MWE-103 whole genome sequence.</title>
        <authorList>
            <person name="Ham Y.J."/>
        </authorList>
    </citation>
    <scope>NUCLEOTIDE SEQUENCE [LARGE SCALE GENOMIC DNA]</scope>
    <source>
        <strain evidence="9 10">MWE-103</strain>
    </source>
</reference>
<name>A0ABS3WES2_9BACL</name>
<feature type="transmembrane region" description="Helical" evidence="8">
    <location>
        <begin position="146"/>
        <end position="164"/>
    </location>
</feature>
<sequence length="377" mass="41929">MKSYGYNDRISNMELFALMFVFVVGSLLTIPVGFAAGHDAWISVLIGTLVGLAINGLYVYLCHRYPHKSLVEIAHILLGSWIGKLVGLLYAWYGFYLGCYVLRSFTDMTAAVLLPRTPTVVLGTVMITLTVWTATKGIEVVSRCSLMILVLIFVSTFIGSVLLIPDMEPANMLPILDNGWPSVLWGAGQIATVPLGETIVFAMLIPYVNRTSTVRRTVICAIGACGILLFITCFVNIFVLGEIASAQLFPSYTSFMYIAVGDFFERIEPLVFTVWIFNEFTKLSVCLLSTSIAFAQTMRSRDYRIYLLPLGLMILLLSTFLHPNQLDLVEYVKKIWPLYSIPFLIVVPLLLLVVSLFRGRGSRARLTEAEPDGIETS</sequence>
<feature type="transmembrane region" description="Helical" evidence="8">
    <location>
        <begin position="306"/>
        <end position="323"/>
    </location>
</feature>
<comment type="subcellular location">
    <subcellularLocation>
        <location evidence="1">Membrane</location>
        <topology evidence="1">Multi-pass membrane protein</topology>
    </subcellularLocation>
</comment>